<dbReference type="Proteomes" id="UP000828251">
    <property type="component" value="Unassembled WGS sequence"/>
</dbReference>
<comment type="caution">
    <text evidence="1">The sequence shown here is derived from an EMBL/GenBank/DDBJ whole genome shotgun (WGS) entry which is preliminary data.</text>
</comment>
<evidence type="ECO:0000313" key="1">
    <source>
        <dbReference type="EMBL" id="KAH1131573.1"/>
    </source>
</evidence>
<gene>
    <name evidence="1" type="ORF">J1N35_002951</name>
</gene>
<organism evidence="1 2">
    <name type="scientific">Gossypium stocksii</name>
    <dbReference type="NCBI Taxonomy" id="47602"/>
    <lineage>
        <taxon>Eukaryota</taxon>
        <taxon>Viridiplantae</taxon>
        <taxon>Streptophyta</taxon>
        <taxon>Embryophyta</taxon>
        <taxon>Tracheophyta</taxon>
        <taxon>Spermatophyta</taxon>
        <taxon>Magnoliopsida</taxon>
        <taxon>eudicotyledons</taxon>
        <taxon>Gunneridae</taxon>
        <taxon>Pentapetalae</taxon>
        <taxon>rosids</taxon>
        <taxon>malvids</taxon>
        <taxon>Malvales</taxon>
        <taxon>Malvaceae</taxon>
        <taxon>Malvoideae</taxon>
        <taxon>Gossypium</taxon>
    </lineage>
</organism>
<reference evidence="1 2" key="1">
    <citation type="journal article" date="2021" name="Plant Biotechnol. J.">
        <title>Multi-omics assisted identification of the key and species-specific regulatory components of drought-tolerant mechanisms in Gossypium stocksii.</title>
        <authorList>
            <person name="Yu D."/>
            <person name="Ke L."/>
            <person name="Zhang D."/>
            <person name="Wu Y."/>
            <person name="Sun Y."/>
            <person name="Mei J."/>
            <person name="Sun J."/>
            <person name="Sun Y."/>
        </authorList>
    </citation>
    <scope>NUCLEOTIDE SEQUENCE [LARGE SCALE GENOMIC DNA]</scope>
    <source>
        <strain evidence="2">cv. E1</strain>
        <tissue evidence="1">Leaf</tissue>
    </source>
</reference>
<keyword evidence="2" id="KW-1185">Reference proteome</keyword>
<dbReference type="EMBL" id="JAIQCV010000001">
    <property type="protein sequence ID" value="KAH1131573.1"/>
    <property type="molecule type" value="Genomic_DNA"/>
</dbReference>
<dbReference type="AlphaFoldDB" id="A0A9D3WN27"/>
<evidence type="ECO:0000313" key="2">
    <source>
        <dbReference type="Proteomes" id="UP000828251"/>
    </source>
</evidence>
<proteinExistence type="predicted"/>
<protein>
    <submittedName>
        <fullName evidence="1">Uncharacterized protein</fullName>
    </submittedName>
</protein>
<name>A0A9D3WN27_9ROSI</name>
<sequence>MATLNTLLASNSSTSVPPTTPVLLVVTKLHPPSGTSSINPREQLAQYFQQAYFSAQPLLPSPWNKPLSNCDPQVRIITRGCVSKAKETSWSYSNEPLFLINVNLQSLYLLQISQALLLWHGQVRGILAYYNNHMSIIGAFDALK</sequence>
<accession>A0A9D3WN27</accession>